<reference evidence="1 2" key="2">
    <citation type="journal article" date="2022" name="Mar. Drugs">
        <title>Bioassay-Guided Fractionation Leads to the Detection of Cholic Acid Generated by the Rare Thalassomonas sp.</title>
        <authorList>
            <person name="Pheiffer F."/>
            <person name="Schneider Y.K."/>
            <person name="Hansen E.H."/>
            <person name="Andersen J.H."/>
            <person name="Isaksson J."/>
            <person name="Busche T."/>
            <person name="R C."/>
            <person name="Kalinowski J."/>
            <person name="Zyl L.V."/>
            <person name="Trindade M."/>
        </authorList>
    </citation>
    <scope>NUCLEOTIDE SEQUENCE [LARGE SCALE GENOMIC DNA]</scope>
    <source>
        <strain evidence="1 2">A5K-106</strain>
    </source>
</reference>
<evidence type="ECO:0000313" key="2">
    <source>
        <dbReference type="Proteomes" id="UP000032568"/>
    </source>
</evidence>
<name>A0AAF0C4F1_9GAMM</name>
<dbReference type="AlphaFoldDB" id="A0AAF0C4F1"/>
<evidence type="ECO:0000313" key="1">
    <source>
        <dbReference type="EMBL" id="WDE02247.1"/>
    </source>
</evidence>
<organism evidence="1 2">
    <name type="scientific">Thalassomonas actiniarum</name>
    <dbReference type="NCBI Taxonomy" id="485447"/>
    <lineage>
        <taxon>Bacteria</taxon>
        <taxon>Pseudomonadati</taxon>
        <taxon>Pseudomonadota</taxon>
        <taxon>Gammaproteobacteria</taxon>
        <taxon>Alteromonadales</taxon>
        <taxon>Colwelliaceae</taxon>
        <taxon>Thalassomonas</taxon>
    </lineage>
</organism>
<dbReference type="EMBL" id="CP059736">
    <property type="protein sequence ID" value="WDE02247.1"/>
    <property type="molecule type" value="Genomic_DNA"/>
</dbReference>
<gene>
    <name evidence="1" type="ORF">SG35_031315</name>
</gene>
<dbReference type="Proteomes" id="UP000032568">
    <property type="component" value="Chromosome pTact"/>
</dbReference>
<sequence length="70" mass="8358">MDNEAVNRVADHLIRRKLGYLPMPEAEPVKYDFSVLGKIAMEEINRLIALKEKEKRKMQARKKRRVRYCL</sequence>
<dbReference type="RefSeq" id="WP_044831095.1">
    <property type="nucleotide sequence ID" value="NZ_CP059736.1"/>
</dbReference>
<proteinExistence type="predicted"/>
<protein>
    <submittedName>
        <fullName evidence="1">Uncharacterized protein</fullName>
    </submittedName>
</protein>
<dbReference type="KEGG" id="tact:SG35_031315"/>
<reference evidence="1 2" key="1">
    <citation type="journal article" date="2015" name="Genome Announc.">
        <title>Draft Genome Sequences of Marine Isolates of Thalassomonas viridans and Thalassomonas actiniarum.</title>
        <authorList>
            <person name="Olonade I."/>
            <person name="van Zyl L.J."/>
            <person name="Trindade M."/>
        </authorList>
    </citation>
    <scope>NUCLEOTIDE SEQUENCE [LARGE SCALE GENOMIC DNA]</scope>
    <source>
        <strain evidence="1 2">A5K-106</strain>
    </source>
</reference>
<keyword evidence="2" id="KW-1185">Reference proteome</keyword>
<accession>A0AAF0C4F1</accession>